<evidence type="ECO:0000313" key="2">
    <source>
        <dbReference type="Proteomes" id="UP000076407"/>
    </source>
</evidence>
<dbReference type="Proteomes" id="UP000076407">
    <property type="component" value="Unassembled WGS sequence"/>
</dbReference>
<accession>A0A182XPG0</accession>
<sequence length="100" mass="11128">MSWTGNLTRRDSRSERINLAISPRGDSTRYELANARTVDKLSLPQQNLNANFLTNNFAHFQGLSIQSYLKAQPKLLIGLQHLELVAPLEARIGKPGEPSA</sequence>
<reference evidence="1" key="1">
    <citation type="submission" date="2020-05" db="UniProtKB">
        <authorList>
            <consortium name="EnsemblMetazoa"/>
        </authorList>
    </citation>
    <scope>IDENTIFICATION</scope>
    <source>
        <strain evidence="1">SANGQUA</strain>
    </source>
</reference>
<organism evidence="1 2">
    <name type="scientific">Anopheles quadriannulatus</name>
    <name type="common">Mosquito</name>
    <dbReference type="NCBI Taxonomy" id="34691"/>
    <lineage>
        <taxon>Eukaryota</taxon>
        <taxon>Metazoa</taxon>
        <taxon>Ecdysozoa</taxon>
        <taxon>Arthropoda</taxon>
        <taxon>Hexapoda</taxon>
        <taxon>Insecta</taxon>
        <taxon>Pterygota</taxon>
        <taxon>Neoptera</taxon>
        <taxon>Endopterygota</taxon>
        <taxon>Diptera</taxon>
        <taxon>Nematocera</taxon>
        <taxon>Culicoidea</taxon>
        <taxon>Culicidae</taxon>
        <taxon>Anophelinae</taxon>
        <taxon>Anopheles</taxon>
    </lineage>
</organism>
<dbReference type="VEuPathDB" id="VectorBase:AQUA011762"/>
<proteinExistence type="predicted"/>
<keyword evidence="2" id="KW-1185">Reference proteome</keyword>
<evidence type="ECO:0000313" key="1">
    <source>
        <dbReference type="EnsemblMetazoa" id="AQUA011762-PA"/>
    </source>
</evidence>
<protein>
    <submittedName>
        <fullName evidence="1">Uncharacterized protein</fullName>
    </submittedName>
</protein>
<dbReference type="AlphaFoldDB" id="A0A182XPG0"/>
<name>A0A182XPG0_ANOQN</name>
<dbReference type="EnsemblMetazoa" id="AQUA011762-RA">
    <property type="protein sequence ID" value="AQUA011762-PA"/>
    <property type="gene ID" value="AQUA011762"/>
</dbReference>